<dbReference type="EMBL" id="HBUF01520258">
    <property type="protein sequence ID" value="CAG6748699.1"/>
    <property type="molecule type" value="Transcribed_RNA"/>
</dbReference>
<evidence type="ECO:0000313" key="5">
    <source>
        <dbReference type="EMBL" id="CAG6748698.1"/>
    </source>
</evidence>
<feature type="domain" description="BTB" evidence="4">
    <location>
        <begin position="369"/>
        <end position="456"/>
    </location>
</feature>
<name>A0A8D8ZJ45_9HEMI</name>
<dbReference type="InterPro" id="IPR051568">
    <property type="entry name" value="LZTR1/Attractin"/>
</dbReference>
<evidence type="ECO:0000256" key="3">
    <source>
        <dbReference type="SAM" id="MobiDB-lite"/>
    </source>
</evidence>
<dbReference type="Gene3D" id="2.120.10.80">
    <property type="entry name" value="Kelch-type beta propeller"/>
    <property type="match status" value="2"/>
</dbReference>
<dbReference type="InterPro" id="IPR000210">
    <property type="entry name" value="BTB/POZ_dom"/>
</dbReference>
<evidence type="ECO:0000256" key="2">
    <source>
        <dbReference type="ARBA" id="ARBA00022737"/>
    </source>
</evidence>
<feature type="domain" description="BTB" evidence="4">
    <location>
        <begin position="586"/>
        <end position="656"/>
    </location>
</feature>
<dbReference type="InterPro" id="IPR011333">
    <property type="entry name" value="SKP1/BTB/POZ_sf"/>
</dbReference>
<dbReference type="PROSITE" id="PS50097">
    <property type="entry name" value="BTB"/>
    <property type="match status" value="2"/>
</dbReference>
<evidence type="ECO:0000256" key="1">
    <source>
        <dbReference type="ARBA" id="ARBA00022441"/>
    </source>
</evidence>
<dbReference type="GO" id="GO:0005794">
    <property type="term" value="C:Golgi apparatus"/>
    <property type="evidence" value="ECO:0007669"/>
    <property type="project" value="TreeGrafter"/>
</dbReference>
<dbReference type="InterPro" id="IPR015915">
    <property type="entry name" value="Kelch-typ_b-propeller"/>
</dbReference>
<dbReference type="PANTHER" id="PTHR46376:SF1">
    <property type="entry name" value="LEUCINE-ZIPPER-LIKE TRANSCRIPTIONAL REGULATOR 1"/>
    <property type="match status" value="1"/>
</dbReference>
<dbReference type="GO" id="GO:0003779">
    <property type="term" value="F:actin binding"/>
    <property type="evidence" value="ECO:0007669"/>
    <property type="project" value="UniProtKB-KW"/>
</dbReference>
<dbReference type="Gene3D" id="3.30.710.10">
    <property type="entry name" value="Potassium Channel Kv1.1, Chain A"/>
    <property type="match status" value="2"/>
</dbReference>
<dbReference type="FunFam" id="2.120.10.80:FF:000090">
    <property type="entry name" value="Leucine-zipper transcriptional regulator 1"/>
    <property type="match status" value="1"/>
</dbReference>
<sequence length="822" mass="93036">MADKINDKMEQLPSLEPKWFECFNSEDVSHKWIRMPDCDEFVGARRSKHTLVAYKDSILVFGGDNGSKMLNDLLRFDVKEKSWTTAFCNGTPPAPRYHHSAVVYNDSMFIFGGYTGDIHSNSNLANKNDLHEYKITSGQWTEWRFKGRMPVARSAHGAAVYDNKLWIFAGYDGNARLNDMWTISLLPEEDRVWEEILQTGNCPPTCCNFPVAVLRESMFVFSGQSGAKITNSLFQFNFGEKCWTRISIEHNLRSAPPPPTWRYGHTMVAHDRHLYVFGGAADSTLSNNLHCYDLDAVTWTVVPVEPGSQVPSGRLFHASAVMGDCMFVFGGAVENNARSGSMHRFKFSKYPKCTLHDDLGKLLRAEEFCDVEFKVGKNETRFLAHIAIVGARSKVLRAKILEAIGARDKHLDELFGTVRVPPNCMPPVVVHLDSAVPEAFQLVLNYVYTDCVDPYKQVKDPRGTRMMLTMLDVYRLAIQFRMPRLECLCDEYLRAIINLNSVLSALSHADELPSIHAHCLRYVIKENNFATIVESPQFELLDRKLIVNIVRSHLDPNSVKYKPLGDNQGTSLEQDLKSLLMSQDMTDIEVTLDGVTIPTHKAVLAARCAYFEAMFRSFMPAPGEKIKIQIGDSVPSLQSFHSLLRYIYYGEIKMPPEDSLYLFQAPLFYGFTNTRLQVFCKHNLDRNVTKDNVLNILVAAEKMNIHDVKELTMKVVVKNYPYVVKNPTIHALNRDLLIDILQAMGKDIEQTREMEKVQSSVGGYKSKDKRLLRSDHCYGAHERRLLHEMSSLSLMNTSLSSLGDSTSCSSSSSMMGTNGTNR</sequence>
<dbReference type="SMART" id="SM00612">
    <property type="entry name" value="Kelch"/>
    <property type="match status" value="4"/>
</dbReference>
<organism evidence="5">
    <name type="scientific">Cacopsylla melanoneura</name>
    <dbReference type="NCBI Taxonomy" id="428564"/>
    <lineage>
        <taxon>Eukaryota</taxon>
        <taxon>Metazoa</taxon>
        <taxon>Ecdysozoa</taxon>
        <taxon>Arthropoda</taxon>
        <taxon>Hexapoda</taxon>
        <taxon>Insecta</taxon>
        <taxon>Pterygota</taxon>
        <taxon>Neoptera</taxon>
        <taxon>Paraneoptera</taxon>
        <taxon>Hemiptera</taxon>
        <taxon>Sternorrhyncha</taxon>
        <taxon>Psylloidea</taxon>
        <taxon>Psyllidae</taxon>
        <taxon>Psyllinae</taxon>
        <taxon>Cacopsylla</taxon>
    </lineage>
</organism>
<dbReference type="Pfam" id="PF01344">
    <property type="entry name" value="Kelch_1"/>
    <property type="match status" value="1"/>
</dbReference>
<proteinExistence type="predicted"/>
<dbReference type="EMBL" id="HBUF01520259">
    <property type="protein sequence ID" value="CAG6748700.1"/>
    <property type="molecule type" value="Transcribed_RNA"/>
</dbReference>
<dbReference type="Pfam" id="PF24681">
    <property type="entry name" value="Kelch_KLHDC2_KLHL20_DRC7"/>
    <property type="match status" value="1"/>
</dbReference>
<dbReference type="Pfam" id="PF00651">
    <property type="entry name" value="BTB"/>
    <property type="match status" value="2"/>
</dbReference>
<dbReference type="AlphaFoldDB" id="A0A8D8ZJ45"/>
<keyword evidence="2" id="KW-0677">Repeat</keyword>
<dbReference type="SUPFAM" id="SSF117281">
    <property type="entry name" value="Kelch motif"/>
    <property type="match status" value="1"/>
</dbReference>
<dbReference type="PANTHER" id="PTHR46376">
    <property type="entry name" value="LEUCINE-ZIPPER-LIKE TRANSCRIPTIONAL REGULATOR 1"/>
    <property type="match status" value="1"/>
</dbReference>
<evidence type="ECO:0000259" key="4">
    <source>
        <dbReference type="PROSITE" id="PS50097"/>
    </source>
</evidence>
<protein>
    <submittedName>
        <fullName evidence="5">Leucine-zipper-like transcriptional regulator 1</fullName>
    </submittedName>
</protein>
<keyword evidence="1" id="KW-0880">Kelch repeat</keyword>
<dbReference type="SMART" id="SM00225">
    <property type="entry name" value="BTB"/>
    <property type="match status" value="2"/>
</dbReference>
<dbReference type="SUPFAM" id="SSF54695">
    <property type="entry name" value="POZ domain"/>
    <property type="match status" value="2"/>
</dbReference>
<feature type="region of interest" description="Disordered" evidence="3">
    <location>
        <begin position="801"/>
        <end position="822"/>
    </location>
</feature>
<reference evidence="5" key="1">
    <citation type="submission" date="2021-05" db="EMBL/GenBank/DDBJ databases">
        <authorList>
            <person name="Alioto T."/>
            <person name="Alioto T."/>
            <person name="Gomez Garrido J."/>
        </authorList>
    </citation>
    <scope>NUCLEOTIDE SEQUENCE</scope>
</reference>
<dbReference type="EMBL" id="HBUF01520257">
    <property type="protein sequence ID" value="CAG6748698.1"/>
    <property type="molecule type" value="Transcribed_RNA"/>
</dbReference>
<dbReference type="InterPro" id="IPR006652">
    <property type="entry name" value="Kelch_1"/>
</dbReference>
<accession>A0A8D8ZJ45</accession>